<dbReference type="NCBIfam" id="NF041196">
    <property type="entry name" value="ScbR_bind_reg"/>
    <property type="match status" value="1"/>
</dbReference>
<dbReference type="PANTHER" id="PTHR30055:SF234">
    <property type="entry name" value="HTH-TYPE TRANSCRIPTIONAL REGULATOR BETI"/>
    <property type="match status" value="1"/>
</dbReference>
<dbReference type="GO" id="GO:0003700">
    <property type="term" value="F:DNA-binding transcription factor activity"/>
    <property type="evidence" value="ECO:0007669"/>
    <property type="project" value="TreeGrafter"/>
</dbReference>
<dbReference type="InterPro" id="IPR036271">
    <property type="entry name" value="Tet_transcr_reg_TetR-rel_C_sf"/>
</dbReference>
<feature type="domain" description="HTH tetR-type" evidence="5">
    <location>
        <begin position="6"/>
        <end position="66"/>
    </location>
</feature>
<evidence type="ECO:0000313" key="7">
    <source>
        <dbReference type="Proteomes" id="UP000308705"/>
    </source>
</evidence>
<dbReference type="PRINTS" id="PR00455">
    <property type="entry name" value="HTHTETR"/>
</dbReference>
<evidence type="ECO:0000256" key="1">
    <source>
        <dbReference type="ARBA" id="ARBA00023015"/>
    </source>
</evidence>
<evidence type="ECO:0000256" key="3">
    <source>
        <dbReference type="ARBA" id="ARBA00023163"/>
    </source>
</evidence>
<dbReference type="RefSeq" id="WP_137251951.1">
    <property type="nucleotide sequence ID" value="NZ_SZQA01000088.1"/>
</dbReference>
<dbReference type="GO" id="GO:0000976">
    <property type="term" value="F:transcription cis-regulatory region binding"/>
    <property type="evidence" value="ECO:0007669"/>
    <property type="project" value="TreeGrafter"/>
</dbReference>
<keyword evidence="7" id="KW-1185">Reference proteome</keyword>
<dbReference type="InterPro" id="IPR009057">
    <property type="entry name" value="Homeodomain-like_sf"/>
</dbReference>
<keyword evidence="2 4" id="KW-0238">DNA-binding</keyword>
<dbReference type="Pfam" id="PF21935">
    <property type="entry name" value="TetR_C_45"/>
    <property type="match status" value="1"/>
</dbReference>
<evidence type="ECO:0000256" key="4">
    <source>
        <dbReference type="PROSITE-ProRule" id="PRU00335"/>
    </source>
</evidence>
<keyword evidence="1" id="KW-0805">Transcription regulation</keyword>
<dbReference type="PROSITE" id="PS50977">
    <property type="entry name" value="HTH_TETR_2"/>
    <property type="match status" value="1"/>
</dbReference>
<dbReference type="Proteomes" id="UP000308705">
    <property type="component" value="Unassembled WGS sequence"/>
</dbReference>
<feature type="DNA-binding region" description="H-T-H motif" evidence="4">
    <location>
        <begin position="29"/>
        <end position="48"/>
    </location>
</feature>
<dbReference type="PANTHER" id="PTHR30055">
    <property type="entry name" value="HTH-TYPE TRANSCRIPTIONAL REGULATOR RUTR"/>
    <property type="match status" value="1"/>
</dbReference>
<organism evidence="6 7">
    <name type="scientific">Herbidospora galbida</name>
    <dbReference type="NCBI Taxonomy" id="2575442"/>
    <lineage>
        <taxon>Bacteria</taxon>
        <taxon>Bacillati</taxon>
        <taxon>Actinomycetota</taxon>
        <taxon>Actinomycetes</taxon>
        <taxon>Streptosporangiales</taxon>
        <taxon>Streptosporangiaceae</taxon>
        <taxon>Herbidospora</taxon>
    </lineage>
</organism>
<dbReference type="InterPro" id="IPR047923">
    <property type="entry name" value="ArpA-like"/>
</dbReference>
<name>A0A4U3LMW2_9ACTN</name>
<dbReference type="Gene3D" id="1.10.357.10">
    <property type="entry name" value="Tetracycline Repressor, domain 2"/>
    <property type="match status" value="1"/>
</dbReference>
<keyword evidence="3" id="KW-0804">Transcription</keyword>
<accession>A0A4U3LMW2</accession>
<evidence type="ECO:0000259" key="5">
    <source>
        <dbReference type="PROSITE" id="PS50977"/>
    </source>
</evidence>
<protein>
    <submittedName>
        <fullName evidence="6">TetR family transcriptional regulator</fullName>
    </submittedName>
</protein>
<comment type="caution">
    <text evidence="6">The sequence shown here is derived from an EMBL/GenBank/DDBJ whole genome shotgun (WGS) entry which is preliminary data.</text>
</comment>
<dbReference type="InterPro" id="IPR050109">
    <property type="entry name" value="HTH-type_TetR-like_transc_reg"/>
</dbReference>
<dbReference type="SUPFAM" id="SSF46689">
    <property type="entry name" value="Homeodomain-like"/>
    <property type="match status" value="1"/>
</dbReference>
<dbReference type="SUPFAM" id="SSF48498">
    <property type="entry name" value="Tetracyclin repressor-like, C-terminal domain"/>
    <property type="match status" value="1"/>
</dbReference>
<reference evidence="6 7" key="1">
    <citation type="submission" date="2019-04" db="EMBL/GenBank/DDBJ databases">
        <title>Herbidospora sp. NEAU-GS14.nov., a novel actinomycete isolated from soil.</title>
        <authorList>
            <person name="Han L."/>
        </authorList>
    </citation>
    <scope>NUCLEOTIDE SEQUENCE [LARGE SCALE GENOMIC DNA]</scope>
    <source>
        <strain evidence="6 7">NEAU-GS14</strain>
    </source>
</reference>
<dbReference type="OrthoDB" id="3237195at2"/>
<proteinExistence type="predicted"/>
<dbReference type="InterPro" id="IPR001647">
    <property type="entry name" value="HTH_TetR"/>
</dbReference>
<gene>
    <name evidence="6" type="ORF">FDA94_38535</name>
</gene>
<dbReference type="EMBL" id="SZQA01000088">
    <property type="protein sequence ID" value="TKK77118.1"/>
    <property type="molecule type" value="Genomic_DNA"/>
</dbReference>
<sequence>MQQRALATRERLLRAAAEIFAANGYAGTSLTEIHERAGVTKGAIYFHYPNKESVAEAIVERQLERWPALVKRFCGEESDPVVVVVALTFAITRAFRDEPVMRAGARLALDRNVGAWEAAFTQVLQPAEKAGELAEGVTAEEAARVVVSSFFGVFQVSDTLGRADTEERLREMWRVVLFGIQAEPSPRATVRRAEALALT</sequence>
<dbReference type="Pfam" id="PF00440">
    <property type="entry name" value="TetR_N"/>
    <property type="match status" value="1"/>
</dbReference>
<evidence type="ECO:0000256" key="2">
    <source>
        <dbReference type="ARBA" id="ARBA00023125"/>
    </source>
</evidence>
<dbReference type="InterPro" id="IPR054126">
    <property type="entry name" value="CprB_TetR_C"/>
</dbReference>
<dbReference type="AlphaFoldDB" id="A0A4U3LMW2"/>
<evidence type="ECO:0000313" key="6">
    <source>
        <dbReference type="EMBL" id="TKK77118.1"/>
    </source>
</evidence>